<evidence type="ECO:0000256" key="3">
    <source>
        <dbReference type="ARBA" id="ARBA00022485"/>
    </source>
</evidence>
<name>A0A4R8CMP4_9ACTN</name>
<gene>
    <name evidence="11" type="primary">whiB</name>
    <name evidence="14" type="ORF">EV653_2514</name>
</gene>
<feature type="domain" description="4Fe-4S Wbl-type" evidence="13">
    <location>
        <begin position="12"/>
        <end position="74"/>
    </location>
</feature>
<evidence type="ECO:0000259" key="13">
    <source>
        <dbReference type="PROSITE" id="PS51674"/>
    </source>
</evidence>
<comment type="function">
    <text evidence="11">Acts as a transcriptional regulator. Probably redox-responsive. The apo- but not holo-form probably binds DNA.</text>
</comment>
<keyword evidence="10 11" id="KW-0804">Transcription</keyword>
<evidence type="ECO:0000256" key="12">
    <source>
        <dbReference type="SAM" id="MobiDB-lite"/>
    </source>
</evidence>
<comment type="similarity">
    <text evidence="2 11">Belongs to the WhiB family.</text>
</comment>
<dbReference type="GO" id="GO:0045454">
    <property type="term" value="P:cell redox homeostasis"/>
    <property type="evidence" value="ECO:0007669"/>
    <property type="project" value="TreeGrafter"/>
</dbReference>
<evidence type="ECO:0000256" key="10">
    <source>
        <dbReference type="ARBA" id="ARBA00023163"/>
    </source>
</evidence>
<dbReference type="AlphaFoldDB" id="A0A4R8CMP4"/>
<comment type="PTM">
    <text evidence="11">The Fe-S cluster can be nitrosylated by nitric oxide (NO).</text>
</comment>
<dbReference type="GO" id="GO:0051539">
    <property type="term" value="F:4 iron, 4 sulfur cluster binding"/>
    <property type="evidence" value="ECO:0007669"/>
    <property type="project" value="UniProtKB-UniRule"/>
</dbReference>
<keyword evidence="5 11" id="KW-0408">Iron</keyword>
<feature type="binding site" evidence="11">
    <location>
        <position position="50"/>
    </location>
    <ligand>
        <name>[4Fe-4S] cluster</name>
        <dbReference type="ChEBI" id="CHEBI:49883"/>
    </ligand>
</feature>
<evidence type="ECO:0000256" key="4">
    <source>
        <dbReference type="ARBA" id="ARBA00022723"/>
    </source>
</evidence>
<dbReference type="GO" id="GO:0035731">
    <property type="term" value="F:dinitrosyl-iron complex binding"/>
    <property type="evidence" value="ECO:0007669"/>
    <property type="project" value="UniProtKB-UniRule"/>
</dbReference>
<evidence type="ECO:0000256" key="9">
    <source>
        <dbReference type="ARBA" id="ARBA00023157"/>
    </source>
</evidence>
<dbReference type="OrthoDB" id="8104048at2"/>
<evidence type="ECO:0000256" key="7">
    <source>
        <dbReference type="ARBA" id="ARBA00023015"/>
    </source>
</evidence>
<protein>
    <recommendedName>
        <fullName evidence="11">Transcriptional regulator WhiB</fullName>
    </recommendedName>
</protein>
<evidence type="ECO:0000256" key="1">
    <source>
        <dbReference type="ARBA" id="ARBA00004496"/>
    </source>
</evidence>
<evidence type="ECO:0000256" key="8">
    <source>
        <dbReference type="ARBA" id="ARBA00023125"/>
    </source>
</evidence>
<dbReference type="PROSITE" id="PS51674">
    <property type="entry name" value="4FE4S_WBL"/>
    <property type="match status" value="1"/>
</dbReference>
<proteinExistence type="inferred from homology"/>
<dbReference type="GO" id="GO:0046872">
    <property type="term" value="F:metal ion binding"/>
    <property type="evidence" value="ECO:0007669"/>
    <property type="project" value="UniProtKB-KW"/>
</dbReference>
<feature type="binding site" evidence="11">
    <location>
        <position position="13"/>
    </location>
    <ligand>
        <name>[4Fe-4S] cluster</name>
        <dbReference type="ChEBI" id="CHEBI:49883"/>
    </ligand>
</feature>
<dbReference type="GO" id="GO:0005737">
    <property type="term" value="C:cytoplasm"/>
    <property type="evidence" value="ECO:0007669"/>
    <property type="project" value="UniProtKB-SubCell"/>
</dbReference>
<keyword evidence="15" id="KW-1185">Reference proteome</keyword>
<keyword evidence="3 11" id="KW-0004">4Fe-4S</keyword>
<comment type="subcellular location">
    <subcellularLocation>
        <location evidence="1 11">Cytoplasm</location>
    </subcellularLocation>
</comment>
<dbReference type="Pfam" id="PF02467">
    <property type="entry name" value="Whib"/>
    <property type="match status" value="1"/>
</dbReference>
<comment type="cofactor">
    <cofactor evidence="11">
        <name>[4Fe-4S] cluster</name>
        <dbReference type="ChEBI" id="CHEBI:49883"/>
    </cofactor>
    <text evidence="11">Binds 1 [4Fe-4S] cluster per subunit. Following nitrosylation of the [4Fe-4S] cluster binds 1 [4Fe-8(NO)] cluster per subunit.</text>
</comment>
<evidence type="ECO:0000313" key="14">
    <source>
        <dbReference type="EMBL" id="TDW77349.1"/>
    </source>
</evidence>
<dbReference type="Proteomes" id="UP000295146">
    <property type="component" value="Unassembled WGS sequence"/>
</dbReference>
<reference evidence="14 15" key="1">
    <citation type="submission" date="2019-03" db="EMBL/GenBank/DDBJ databases">
        <title>Genomic Encyclopedia of Type Strains, Phase III (KMG-III): the genomes of soil and plant-associated and newly described type strains.</title>
        <authorList>
            <person name="Whitman W."/>
        </authorList>
    </citation>
    <scope>NUCLEOTIDE SEQUENCE [LARGE SCALE GENOMIC DNA]</scope>
    <source>
        <strain evidence="14 15">VKM Ac-2573</strain>
    </source>
</reference>
<dbReference type="GO" id="GO:0045892">
    <property type="term" value="P:negative regulation of DNA-templated transcription"/>
    <property type="evidence" value="ECO:0007669"/>
    <property type="project" value="TreeGrafter"/>
</dbReference>
<keyword evidence="7 11" id="KW-0805">Transcription regulation</keyword>
<evidence type="ECO:0000256" key="6">
    <source>
        <dbReference type="ARBA" id="ARBA00023014"/>
    </source>
</evidence>
<feature type="region of interest" description="Disordered" evidence="12">
    <location>
        <begin position="81"/>
        <end position="115"/>
    </location>
</feature>
<evidence type="ECO:0000256" key="5">
    <source>
        <dbReference type="ARBA" id="ARBA00023004"/>
    </source>
</evidence>
<keyword evidence="4 11" id="KW-0479">Metal-binding</keyword>
<dbReference type="PANTHER" id="PTHR38839:SF6">
    <property type="entry name" value="TRANSCRIPTIONAL REGULATOR WHIB1"/>
    <property type="match status" value="1"/>
</dbReference>
<dbReference type="PANTHER" id="PTHR38839">
    <property type="entry name" value="TRANSCRIPTIONAL REGULATOR WHID-RELATED"/>
    <property type="match status" value="1"/>
</dbReference>
<accession>A0A4R8CMP4</accession>
<dbReference type="InterPro" id="IPR034768">
    <property type="entry name" value="4FE4S_WBL"/>
</dbReference>
<feature type="binding site" evidence="11">
    <location>
        <position position="41"/>
    </location>
    <ligand>
        <name>[4Fe-4S] cluster</name>
        <dbReference type="ChEBI" id="CHEBI:49883"/>
    </ligand>
</feature>
<keyword evidence="9 11" id="KW-1015">Disulfide bond</keyword>
<keyword evidence="11" id="KW-0963">Cytoplasm</keyword>
<evidence type="ECO:0000256" key="11">
    <source>
        <dbReference type="HAMAP-Rule" id="MF_01479"/>
    </source>
</evidence>
<dbReference type="EMBL" id="SODP01000001">
    <property type="protein sequence ID" value="TDW77349.1"/>
    <property type="molecule type" value="Genomic_DNA"/>
</dbReference>
<keyword evidence="6 11" id="KW-0411">Iron-sulfur</keyword>
<keyword evidence="8 11" id="KW-0238">DNA-binding</keyword>
<comment type="caution">
    <text evidence="14">The sequence shown here is derived from an EMBL/GenBank/DDBJ whole genome shotgun (WGS) entry which is preliminary data.</text>
</comment>
<feature type="binding site" evidence="11">
    <location>
        <position position="44"/>
    </location>
    <ligand>
        <name>[4Fe-4S] cluster</name>
        <dbReference type="ChEBI" id="CHEBI:49883"/>
    </ligand>
</feature>
<evidence type="ECO:0000256" key="2">
    <source>
        <dbReference type="ARBA" id="ARBA00006597"/>
    </source>
</evidence>
<dbReference type="HAMAP" id="MF_01479">
    <property type="entry name" value="WhiB"/>
    <property type="match status" value="1"/>
</dbReference>
<comment type="PTM">
    <text evidence="11">Upon Fe-S cluster removal intramolecular disulfide bonds are formed.</text>
</comment>
<organism evidence="14 15">
    <name type="scientific">Kribbella pratensis</name>
    <dbReference type="NCBI Taxonomy" id="2512112"/>
    <lineage>
        <taxon>Bacteria</taxon>
        <taxon>Bacillati</taxon>
        <taxon>Actinomycetota</taxon>
        <taxon>Actinomycetes</taxon>
        <taxon>Propionibacteriales</taxon>
        <taxon>Kribbellaceae</taxon>
        <taxon>Kribbella</taxon>
    </lineage>
</organism>
<dbReference type="GO" id="GO:0003677">
    <property type="term" value="F:DNA binding"/>
    <property type="evidence" value="ECO:0007669"/>
    <property type="project" value="UniProtKB-UniRule"/>
</dbReference>
<evidence type="ECO:0000313" key="15">
    <source>
        <dbReference type="Proteomes" id="UP000295146"/>
    </source>
</evidence>
<dbReference type="GO" id="GO:0047134">
    <property type="term" value="F:protein-disulfide reductase [NAD(P)H] activity"/>
    <property type="evidence" value="ECO:0007669"/>
    <property type="project" value="TreeGrafter"/>
</dbReference>
<sequence>MKATQRWQHRAACAAEDPELFFPVGTTGPALLQIETAKQVCRRCEVVDVCLNWALRSGQDAGIWGGLDELERRTLRRSELPVRSSGDQVVPGPAFREGGWVAPEGDDHRNGRRIR</sequence>
<dbReference type="InterPro" id="IPR003482">
    <property type="entry name" value="Whib"/>
</dbReference>